<sequence length="104" mass="11731">MTKIDLDSLSREDLIQLRKDVDRALKDYDARRLQEARAALEAQAREMGFTLAEVTGEARRGRARPIPKYRHPENPALTWSGRGRQPAWIKEALAAGTSLEAFAI</sequence>
<proteinExistence type="inferred from homology"/>
<evidence type="ECO:0000313" key="6">
    <source>
        <dbReference type="EMBL" id="TCM75899.1"/>
    </source>
</evidence>
<comment type="caution">
    <text evidence="6">The sequence shown here is derived from an EMBL/GenBank/DDBJ whole genome shotgun (WGS) entry which is preliminary data.</text>
</comment>
<dbReference type="GO" id="GO:0001217">
    <property type="term" value="F:DNA-binding transcription repressor activity"/>
    <property type="evidence" value="ECO:0007669"/>
    <property type="project" value="TreeGrafter"/>
</dbReference>
<dbReference type="PANTHER" id="PTHR38097:SF2">
    <property type="entry name" value="DNA-BINDING PROTEIN STPA"/>
    <property type="match status" value="1"/>
</dbReference>
<reference evidence="6 7" key="1">
    <citation type="submission" date="2019-03" db="EMBL/GenBank/DDBJ databases">
        <title>Genomic Encyclopedia of Type Strains, Phase IV (KMG-IV): sequencing the most valuable type-strain genomes for metagenomic binning, comparative biology and taxonomic classification.</title>
        <authorList>
            <person name="Goeker M."/>
        </authorList>
    </citation>
    <scope>NUCLEOTIDE SEQUENCE [LARGE SCALE GENOMIC DNA]</scope>
    <source>
        <strain evidence="6 7">DSM 21153</strain>
    </source>
</reference>
<comment type="subcellular location">
    <subcellularLocation>
        <location evidence="1">Cytoplasm</location>
        <location evidence="1">Nucleoid</location>
    </subcellularLocation>
</comment>
<evidence type="ECO:0000256" key="2">
    <source>
        <dbReference type="ARBA" id="ARBA00010610"/>
    </source>
</evidence>
<dbReference type="GO" id="GO:0000976">
    <property type="term" value="F:transcription cis-regulatory region binding"/>
    <property type="evidence" value="ECO:0007669"/>
    <property type="project" value="TreeGrafter"/>
</dbReference>
<accession>A0A4R1YHW6</accession>
<evidence type="ECO:0000256" key="4">
    <source>
        <dbReference type="ARBA" id="ARBA00023125"/>
    </source>
</evidence>
<comment type="similarity">
    <text evidence="2">Belongs to the histone-like protein H-NS family.</text>
</comment>
<dbReference type="EMBL" id="SLVM01000036">
    <property type="protein sequence ID" value="TCM75899.1"/>
    <property type="molecule type" value="Genomic_DNA"/>
</dbReference>
<dbReference type="GO" id="GO:0003681">
    <property type="term" value="F:bent DNA binding"/>
    <property type="evidence" value="ECO:0007669"/>
    <property type="project" value="TreeGrafter"/>
</dbReference>
<dbReference type="Pfam" id="PF00816">
    <property type="entry name" value="Histone_HNS"/>
    <property type="match status" value="1"/>
</dbReference>
<organism evidence="6 7">
    <name type="scientific">Rhodovulum steppense</name>
    <dbReference type="NCBI Taxonomy" id="540251"/>
    <lineage>
        <taxon>Bacteria</taxon>
        <taxon>Pseudomonadati</taxon>
        <taxon>Pseudomonadota</taxon>
        <taxon>Alphaproteobacteria</taxon>
        <taxon>Rhodobacterales</taxon>
        <taxon>Paracoccaceae</taxon>
        <taxon>Rhodovulum</taxon>
    </lineage>
</organism>
<dbReference type="GO" id="GO:0005829">
    <property type="term" value="C:cytosol"/>
    <property type="evidence" value="ECO:0007669"/>
    <property type="project" value="TreeGrafter"/>
</dbReference>
<evidence type="ECO:0000256" key="3">
    <source>
        <dbReference type="ARBA" id="ARBA00022490"/>
    </source>
</evidence>
<dbReference type="OrthoDB" id="5297879at2"/>
<protein>
    <submittedName>
        <fullName evidence="6">DNA-binding protein H-NS</fullName>
    </submittedName>
</protein>
<feature type="domain" description="DNA-binding protein H-NS-like C-terminal" evidence="5">
    <location>
        <begin position="59"/>
        <end position="104"/>
    </location>
</feature>
<dbReference type="SMART" id="SM00528">
    <property type="entry name" value="HNS"/>
    <property type="match status" value="1"/>
</dbReference>
<dbReference type="AlphaFoldDB" id="A0A4R1YHW6"/>
<dbReference type="PANTHER" id="PTHR38097">
    <property type="match status" value="1"/>
</dbReference>
<dbReference type="GO" id="GO:0009295">
    <property type="term" value="C:nucleoid"/>
    <property type="evidence" value="ECO:0007669"/>
    <property type="project" value="UniProtKB-SubCell"/>
</dbReference>
<name>A0A4R1YHW6_9RHOB</name>
<evidence type="ECO:0000256" key="1">
    <source>
        <dbReference type="ARBA" id="ARBA00004453"/>
    </source>
</evidence>
<keyword evidence="4 6" id="KW-0238">DNA-binding</keyword>
<dbReference type="Proteomes" id="UP000295277">
    <property type="component" value="Unassembled WGS sequence"/>
</dbReference>
<dbReference type="RefSeq" id="WP_132696836.1">
    <property type="nucleotide sequence ID" value="NZ_SLVM01000036.1"/>
</dbReference>
<dbReference type="GO" id="GO:0032993">
    <property type="term" value="C:protein-DNA complex"/>
    <property type="evidence" value="ECO:0007669"/>
    <property type="project" value="TreeGrafter"/>
</dbReference>
<dbReference type="InterPro" id="IPR027444">
    <property type="entry name" value="H-NS_C_dom"/>
</dbReference>
<evidence type="ECO:0000313" key="7">
    <source>
        <dbReference type="Proteomes" id="UP000295277"/>
    </source>
</evidence>
<keyword evidence="7" id="KW-1185">Reference proteome</keyword>
<dbReference type="Gene3D" id="4.10.430.10">
    <property type="entry name" value="Histone-like protein H-NS, C-terminal domain"/>
    <property type="match status" value="1"/>
</dbReference>
<gene>
    <name evidence="6" type="ORF">EV216_13627</name>
</gene>
<dbReference type="GO" id="GO:0003680">
    <property type="term" value="F:minor groove of adenine-thymine-rich DNA binding"/>
    <property type="evidence" value="ECO:0007669"/>
    <property type="project" value="TreeGrafter"/>
</dbReference>
<dbReference type="SUPFAM" id="SSF81273">
    <property type="entry name" value="H-NS histone-like proteins"/>
    <property type="match status" value="1"/>
</dbReference>
<keyword evidence="3" id="KW-0963">Cytoplasm</keyword>
<dbReference type="InterPro" id="IPR037150">
    <property type="entry name" value="H-NS_C_dom_sf"/>
</dbReference>
<evidence type="ECO:0000259" key="5">
    <source>
        <dbReference type="SMART" id="SM00528"/>
    </source>
</evidence>